<keyword evidence="4" id="KW-1185">Reference proteome</keyword>
<name>B2B443_PODAN</name>
<dbReference type="GeneID" id="6194878"/>
<feature type="compositionally biased region" description="Polar residues" evidence="1">
    <location>
        <begin position="441"/>
        <end position="450"/>
    </location>
</feature>
<reference evidence="4" key="3">
    <citation type="journal article" date="2014" name="Genetics">
        <title>Maintaining two mating types: Structure of the mating type locus and its role in heterokaryosis in Podospora anserina.</title>
        <authorList>
            <person name="Grognet P."/>
            <person name="Bidard F."/>
            <person name="Kuchly C."/>
            <person name="Tong L.C.H."/>
            <person name="Coppin E."/>
            <person name="Benkhali J.A."/>
            <person name="Couloux A."/>
            <person name="Wincker P."/>
            <person name="Debuchy R."/>
            <person name="Silar P."/>
        </authorList>
    </citation>
    <scope>GENOME REANNOTATION</scope>
    <source>
        <strain evidence="4">S / ATCC MYA-4624 / DSM 980 / FGSC 10383</strain>
    </source>
</reference>
<accession>B2B443</accession>
<dbReference type="OrthoDB" id="10470990at2759"/>
<feature type="region of interest" description="Disordered" evidence="1">
    <location>
        <begin position="418"/>
        <end position="450"/>
    </location>
</feature>
<organism evidence="2">
    <name type="scientific">Podospora anserina (strain S / ATCC MYA-4624 / DSM 980 / FGSC 10383)</name>
    <name type="common">Pleurage anserina</name>
    <dbReference type="NCBI Taxonomy" id="515849"/>
    <lineage>
        <taxon>Eukaryota</taxon>
        <taxon>Fungi</taxon>
        <taxon>Dikarya</taxon>
        <taxon>Ascomycota</taxon>
        <taxon>Pezizomycotina</taxon>
        <taxon>Sordariomycetes</taxon>
        <taxon>Sordariomycetidae</taxon>
        <taxon>Sordariales</taxon>
        <taxon>Podosporaceae</taxon>
        <taxon>Podospora</taxon>
        <taxon>Podospora anserina</taxon>
    </lineage>
</organism>
<dbReference type="HOGENOM" id="CLU_440124_0_0_1"/>
<feature type="compositionally biased region" description="Basic residues" evidence="1">
    <location>
        <begin position="610"/>
        <end position="621"/>
    </location>
</feature>
<evidence type="ECO:0000313" key="3">
    <source>
        <dbReference type="EMBL" id="CDP31270.1"/>
    </source>
</evidence>
<dbReference type="EMBL" id="CU638744">
    <property type="protein sequence ID" value="CAP71879.1"/>
    <property type="molecule type" value="Genomic_DNA"/>
</dbReference>
<gene>
    <name evidence="2" type="ORF">PODANS_6_8110</name>
</gene>
<feature type="compositionally biased region" description="Low complexity" evidence="1">
    <location>
        <begin position="292"/>
        <end position="350"/>
    </location>
</feature>
<proteinExistence type="predicted"/>
<feature type="compositionally biased region" description="Basic and acidic residues" evidence="1">
    <location>
        <begin position="588"/>
        <end position="609"/>
    </location>
</feature>
<reference evidence="2 4" key="1">
    <citation type="journal article" date="2008" name="Genome Biol.">
        <title>The genome sequence of the model ascomycete fungus Podospora anserina.</title>
        <authorList>
            <person name="Espagne E."/>
            <person name="Lespinet O."/>
            <person name="Malagnac F."/>
            <person name="Da Silva C."/>
            <person name="Jaillon O."/>
            <person name="Porcel B.M."/>
            <person name="Couloux A."/>
            <person name="Aury J.-M."/>
            <person name="Segurens B."/>
            <person name="Poulain J."/>
            <person name="Anthouard V."/>
            <person name="Grossetete S."/>
            <person name="Khalili H."/>
            <person name="Coppin E."/>
            <person name="Dequard-Chablat M."/>
            <person name="Picard M."/>
            <person name="Contamine V."/>
            <person name="Arnaise S."/>
            <person name="Bourdais A."/>
            <person name="Berteaux-Lecellier V."/>
            <person name="Gautheret D."/>
            <person name="de Vries R.P."/>
            <person name="Battaglia E."/>
            <person name="Coutinho P.M."/>
            <person name="Danchin E.G.J."/>
            <person name="Henrissat B."/>
            <person name="El Khoury R."/>
            <person name="Sainsard-Chanet A."/>
            <person name="Boivin A."/>
            <person name="Pinan-Lucarre B."/>
            <person name="Sellem C.H."/>
            <person name="Debuchy R."/>
            <person name="Wincker P."/>
            <person name="Weissenbach J."/>
            <person name="Silar P."/>
        </authorList>
    </citation>
    <scope>NUCLEOTIDE SEQUENCE [LARGE SCALE GENOMIC DNA]</scope>
    <source>
        <strain evidence="4">S / ATCC MYA-4624 / DSM 980 / FGSC 10383</strain>
        <strain evidence="2">S mat+</strain>
    </source>
</reference>
<reference evidence="3" key="4">
    <citation type="submission" date="2015-04" db="EMBL/GenBank/DDBJ databases">
        <title>Maintaining two mating types: Structure of the mating type locus and its role in heterokaryosis in Podospora anserina.</title>
        <authorList>
            <person name="Grognet P."/>
            <person name="Bidard F."/>
            <person name="Kuchly C."/>
            <person name="Chan Ho Tong L."/>
            <person name="Coppin E."/>
            <person name="Ait Benkhali J."/>
            <person name="Couloux A."/>
            <person name="Wincker P."/>
            <person name="Debuchy R."/>
            <person name="Silar P."/>
        </authorList>
    </citation>
    <scope>NUCLEOTIDE SEQUENCE</scope>
</reference>
<dbReference type="KEGG" id="pan:PODANSg7782"/>
<evidence type="ECO:0000313" key="2">
    <source>
        <dbReference type="EMBL" id="CAP71879.1"/>
    </source>
</evidence>
<evidence type="ECO:0000256" key="1">
    <source>
        <dbReference type="SAM" id="MobiDB-lite"/>
    </source>
</evidence>
<evidence type="ECO:0000313" key="4">
    <source>
        <dbReference type="Proteomes" id="UP000001197"/>
    </source>
</evidence>
<feature type="region of interest" description="Disordered" evidence="1">
    <location>
        <begin position="249"/>
        <end position="350"/>
    </location>
</feature>
<dbReference type="VEuPathDB" id="FungiDB:PODANS_6_8110"/>
<dbReference type="EMBL" id="FO904941">
    <property type="protein sequence ID" value="CDP31270.1"/>
    <property type="molecule type" value="Genomic_DNA"/>
</dbReference>
<feature type="region of interest" description="Disordered" evidence="1">
    <location>
        <begin position="588"/>
        <end position="621"/>
    </location>
</feature>
<sequence>MAEVVGLVVAANSLAKTCSTVWKLVKLMVKIGREAPGAVEEIRSYRLMLKTCFTAVQSAQISLEARWSDEESSCTPAMKYLRKNNLLRDIERLAREIRRKMADLFERTAELPSSWQLWVNYKWHRLKPDFTALLPFMETLKSDLVLAQSTLKLESLYTRQSKEQKSPTGEMTFIMAEMYVSPTHLFQGSYIARKLSDDSKEIKHDMARFVDMLYDLQYQRHISIERKSGTVDQNSVLAYLADSMIKTGVVPASPPPRDYKIPKQPDLNLRRRSRRRRHSTRDQYRYRYGEISPPSSQPSTLLSSEPAMLPSSEPTTPSSTGPGEISPWRQVPPRLNSSPSRSRSSPISASKEVCHPLKYVAFARPDSVTRRRKDYSSSVNNDLAPRMNVKSSTLLPVEQKNKITTMHGKYKIKAVEENPTPPSVEEKPKTIAAEEKPKTVPCSSGSTPTRLQFELDSPHTRILASRHRANKPISGHIGSHTKAYWPQDAHLHPAGNVNIISADTAMKLGWEPPVSEISRTLYTSYGKNGRTEVYGTIAMEFVIPGMVELRDSFDFTVCGGLLEGYEVVLGMDVQQWLMRRGEEQEVGMRVKGVRDEDRDVSKTVSDGEGKRHRGSRIRGQG</sequence>
<reference evidence="2" key="2">
    <citation type="submission" date="2008-07" db="EMBL/GenBank/DDBJ databases">
        <authorList>
            <person name="Genoscope - CEA"/>
        </authorList>
    </citation>
    <scope>NUCLEOTIDE SEQUENCE</scope>
    <source>
        <strain evidence="2">S mat+</strain>
    </source>
</reference>
<feature type="compositionally biased region" description="Basic and acidic residues" evidence="1">
    <location>
        <begin position="424"/>
        <end position="438"/>
    </location>
</feature>
<feature type="compositionally biased region" description="Basic residues" evidence="1">
    <location>
        <begin position="270"/>
        <end position="279"/>
    </location>
</feature>
<protein>
    <submittedName>
        <fullName evidence="2">Podospora anserina S mat+ genomic DNA chromosome 6, supercontig 2</fullName>
    </submittedName>
</protein>
<dbReference type="AlphaFoldDB" id="B2B443"/>
<dbReference type="Proteomes" id="UP000001197">
    <property type="component" value="Chromosome 6"/>
</dbReference>
<dbReference type="RefSeq" id="XP_001910743.1">
    <property type="nucleotide sequence ID" value="XM_001910708.1"/>
</dbReference>